<keyword evidence="2" id="KW-1185">Reference proteome</keyword>
<evidence type="ECO:0000256" key="1">
    <source>
        <dbReference type="SAM" id="MobiDB-lite"/>
    </source>
</evidence>
<feature type="region of interest" description="Disordered" evidence="1">
    <location>
        <begin position="1"/>
        <end position="41"/>
    </location>
</feature>
<dbReference type="AlphaFoldDB" id="A0A1I8F8U9"/>
<reference evidence="3" key="1">
    <citation type="submission" date="2016-11" db="UniProtKB">
        <authorList>
            <consortium name="WormBaseParasite"/>
        </authorList>
    </citation>
    <scope>IDENTIFICATION</scope>
</reference>
<sequence length="171" mass="17890">MRQQVWYRVPPAESAADQQDDMCSDPTSAGDLSAPGRDSTPTRICCQERLIDSADSATVASSSSGSRLTGLRQVRIVQDAAGAAAAGTAVSDSSAAGQALDLAPQPQKARILPFHFGHKVGHNPSAEAAGLQWNSKLVSRRTRVAELVQQPAARLSALMQEQIEELGAAAA</sequence>
<protein>
    <submittedName>
        <fullName evidence="3">Uncharacterized protein</fullName>
    </submittedName>
</protein>
<accession>A0A1I8F8U9</accession>
<organism evidence="2 3">
    <name type="scientific">Macrostomum lignano</name>
    <dbReference type="NCBI Taxonomy" id="282301"/>
    <lineage>
        <taxon>Eukaryota</taxon>
        <taxon>Metazoa</taxon>
        <taxon>Spiralia</taxon>
        <taxon>Lophotrochozoa</taxon>
        <taxon>Platyhelminthes</taxon>
        <taxon>Rhabditophora</taxon>
        <taxon>Macrostomorpha</taxon>
        <taxon>Macrostomida</taxon>
        <taxon>Macrostomidae</taxon>
        <taxon>Macrostomum</taxon>
    </lineage>
</organism>
<evidence type="ECO:0000313" key="3">
    <source>
        <dbReference type="WBParaSite" id="maker-unitig_25044-snap-gene-0.2-mRNA-1"/>
    </source>
</evidence>
<evidence type="ECO:0000313" key="2">
    <source>
        <dbReference type="Proteomes" id="UP000095280"/>
    </source>
</evidence>
<proteinExistence type="predicted"/>
<name>A0A1I8F8U9_9PLAT</name>
<dbReference type="Proteomes" id="UP000095280">
    <property type="component" value="Unplaced"/>
</dbReference>
<dbReference type="WBParaSite" id="maker-unitig_25044-snap-gene-0.2-mRNA-1">
    <property type="protein sequence ID" value="maker-unitig_25044-snap-gene-0.2-mRNA-1"/>
    <property type="gene ID" value="maker-unitig_25044-snap-gene-0.2"/>
</dbReference>